<feature type="domain" description="AAA+ ATPase" evidence="6">
    <location>
        <begin position="635"/>
        <end position="805"/>
    </location>
</feature>
<dbReference type="PRINTS" id="PR00300">
    <property type="entry name" value="CLPPROTEASEA"/>
</dbReference>
<evidence type="ECO:0000313" key="8">
    <source>
        <dbReference type="EMBL" id="KDQ12180.1"/>
    </source>
</evidence>
<gene>
    <name evidence="8" type="ORF">BOTBODRAFT_34785</name>
</gene>
<dbReference type="Proteomes" id="UP000027195">
    <property type="component" value="Unassembled WGS sequence"/>
</dbReference>
<dbReference type="CDD" id="cd19499">
    <property type="entry name" value="RecA-like_ClpB_Hsp104-like"/>
    <property type="match status" value="1"/>
</dbReference>
<feature type="domain" description="AAA+ ATPase" evidence="6">
    <location>
        <begin position="242"/>
        <end position="395"/>
    </location>
</feature>
<feature type="coiled-coil region" evidence="5">
    <location>
        <begin position="543"/>
        <end position="570"/>
    </location>
</feature>
<dbReference type="Pfam" id="PF10431">
    <property type="entry name" value="ClpB_D2-small"/>
    <property type="match status" value="1"/>
</dbReference>
<dbReference type="EMBL" id="KL198052">
    <property type="protein sequence ID" value="KDQ12180.1"/>
    <property type="molecule type" value="Genomic_DNA"/>
</dbReference>
<keyword evidence="2" id="KW-0547">Nucleotide-binding</keyword>
<dbReference type="GO" id="GO:0016887">
    <property type="term" value="F:ATP hydrolysis activity"/>
    <property type="evidence" value="ECO:0007669"/>
    <property type="project" value="InterPro"/>
</dbReference>
<keyword evidence="9" id="KW-1185">Reference proteome</keyword>
<evidence type="ECO:0000256" key="3">
    <source>
        <dbReference type="ARBA" id="ARBA00022840"/>
    </source>
</evidence>
<dbReference type="GO" id="GO:0042026">
    <property type="term" value="P:protein refolding"/>
    <property type="evidence" value="ECO:0007669"/>
    <property type="project" value="TreeGrafter"/>
</dbReference>
<keyword evidence="5" id="KW-0175">Coiled coil</keyword>
<dbReference type="GO" id="GO:0043335">
    <property type="term" value="P:protein unfolding"/>
    <property type="evidence" value="ECO:0007669"/>
    <property type="project" value="TreeGrafter"/>
</dbReference>
<evidence type="ECO:0000259" key="6">
    <source>
        <dbReference type="SMART" id="SM00382"/>
    </source>
</evidence>
<dbReference type="AlphaFoldDB" id="A0A067MBV9"/>
<dbReference type="InterPro" id="IPR003593">
    <property type="entry name" value="AAA+_ATPase"/>
</dbReference>
<dbReference type="Pfam" id="PF00004">
    <property type="entry name" value="AAA"/>
    <property type="match status" value="1"/>
</dbReference>
<dbReference type="Pfam" id="PF02861">
    <property type="entry name" value="Clp_N"/>
    <property type="match status" value="1"/>
</dbReference>
<evidence type="ECO:0000256" key="1">
    <source>
        <dbReference type="ARBA" id="ARBA00022737"/>
    </source>
</evidence>
<dbReference type="InterPro" id="IPR003959">
    <property type="entry name" value="ATPase_AAA_core"/>
</dbReference>
<reference evidence="9" key="1">
    <citation type="journal article" date="2014" name="Proc. Natl. Acad. Sci. U.S.A.">
        <title>Extensive sampling of basidiomycete genomes demonstrates inadequacy of the white-rot/brown-rot paradigm for wood decay fungi.</title>
        <authorList>
            <person name="Riley R."/>
            <person name="Salamov A.A."/>
            <person name="Brown D.W."/>
            <person name="Nagy L.G."/>
            <person name="Floudas D."/>
            <person name="Held B.W."/>
            <person name="Levasseur A."/>
            <person name="Lombard V."/>
            <person name="Morin E."/>
            <person name="Otillar R."/>
            <person name="Lindquist E.A."/>
            <person name="Sun H."/>
            <person name="LaButti K.M."/>
            <person name="Schmutz J."/>
            <person name="Jabbour D."/>
            <person name="Luo H."/>
            <person name="Baker S.E."/>
            <person name="Pisabarro A.G."/>
            <person name="Walton J.D."/>
            <person name="Blanchette R.A."/>
            <person name="Henrissat B."/>
            <person name="Martin F."/>
            <person name="Cullen D."/>
            <person name="Hibbett D.S."/>
            <person name="Grigoriev I.V."/>
        </authorList>
    </citation>
    <scope>NUCLEOTIDE SEQUENCE [LARGE SCALE GENOMIC DNA]</scope>
    <source>
        <strain evidence="9">FD-172 SS1</strain>
    </source>
</reference>
<dbReference type="Pfam" id="PF17871">
    <property type="entry name" value="AAA_lid_9"/>
    <property type="match status" value="1"/>
</dbReference>
<name>A0A067MBV9_BOTB1</name>
<dbReference type="InterPro" id="IPR027417">
    <property type="entry name" value="P-loop_NTPase"/>
</dbReference>
<dbReference type="InterPro" id="IPR004176">
    <property type="entry name" value="Clp_R_N"/>
</dbReference>
<dbReference type="SUPFAM" id="SSF81923">
    <property type="entry name" value="Double Clp-N motif"/>
    <property type="match status" value="1"/>
</dbReference>
<evidence type="ECO:0000256" key="4">
    <source>
        <dbReference type="ARBA" id="ARBA00023186"/>
    </source>
</evidence>
<dbReference type="GO" id="GO:0051087">
    <property type="term" value="F:protein-folding chaperone binding"/>
    <property type="evidence" value="ECO:0007669"/>
    <property type="project" value="TreeGrafter"/>
</dbReference>
<feature type="domain" description="Clp ATPase C-terminal" evidence="7">
    <location>
        <begin position="804"/>
        <end position="891"/>
    </location>
</feature>
<dbReference type="GO" id="GO:0005524">
    <property type="term" value="F:ATP binding"/>
    <property type="evidence" value="ECO:0007669"/>
    <property type="project" value="UniProtKB-KW"/>
</dbReference>
<dbReference type="SUPFAM" id="SSF52540">
    <property type="entry name" value="P-loop containing nucleoside triphosphate hydrolases"/>
    <property type="match status" value="2"/>
</dbReference>
<dbReference type="InterPro" id="IPR041546">
    <property type="entry name" value="ClpA/ClpB_AAA_lid"/>
</dbReference>
<dbReference type="OrthoDB" id="47330at2759"/>
<dbReference type="SMART" id="SM00382">
    <property type="entry name" value="AAA"/>
    <property type="match status" value="2"/>
</dbReference>
<dbReference type="InParanoid" id="A0A067MBV9"/>
<dbReference type="SMART" id="SM01086">
    <property type="entry name" value="ClpB_D2-small"/>
    <property type="match status" value="1"/>
</dbReference>
<dbReference type="InterPro" id="IPR001270">
    <property type="entry name" value="ClpA/B"/>
</dbReference>
<dbReference type="GO" id="GO:0051082">
    <property type="term" value="F:unfolded protein binding"/>
    <property type="evidence" value="ECO:0007669"/>
    <property type="project" value="TreeGrafter"/>
</dbReference>
<evidence type="ECO:0000256" key="5">
    <source>
        <dbReference type="SAM" id="Coils"/>
    </source>
</evidence>
<dbReference type="InterPro" id="IPR036628">
    <property type="entry name" value="Clp_N_dom_sf"/>
</dbReference>
<dbReference type="PROSITE" id="PS00870">
    <property type="entry name" value="CLPAB_1"/>
    <property type="match status" value="1"/>
</dbReference>
<dbReference type="Gene3D" id="1.10.1780.10">
    <property type="entry name" value="Clp, N-terminal domain"/>
    <property type="match status" value="1"/>
</dbReference>
<dbReference type="Gene3D" id="1.10.8.60">
    <property type="match status" value="1"/>
</dbReference>
<dbReference type="Gene3D" id="3.40.50.300">
    <property type="entry name" value="P-loop containing nucleotide triphosphate hydrolases"/>
    <property type="match status" value="3"/>
</dbReference>
<keyword evidence="3" id="KW-0067">ATP-binding</keyword>
<evidence type="ECO:0000256" key="2">
    <source>
        <dbReference type="ARBA" id="ARBA00022741"/>
    </source>
</evidence>
<dbReference type="CDD" id="cd00009">
    <property type="entry name" value="AAA"/>
    <property type="match status" value="1"/>
</dbReference>
<dbReference type="GO" id="GO:0070370">
    <property type="term" value="P:cellular heat acclimation"/>
    <property type="evidence" value="ECO:0007669"/>
    <property type="project" value="TreeGrafter"/>
</dbReference>
<dbReference type="InterPro" id="IPR050130">
    <property type="entry name" value="ClpA_ClpB"/>
</dbReference>
<evidence type="ECO:0000259" key="7">
    <source>
        <dbReference type="SMART" id="SM01086"/>
    </source>
</evidence>
<proteinExistence type="predicted"/>
<protein>
    <recommendedName>
        <fullName evidence="10">Clp R domain-containing protein</fullName>
    </recommendedName>
</protein>
<evidence type="ECO:0000313" key="9">
    <source>
        <dbReference type="Proteomes" id="UP000027195"/>
    </source>
</evidence>
<dbReference type="GO" id="GO:0005829">
    <property type="term" value="C:cytosol"/>
    <property type="evidence" value="ECO:0007669"/>
    <property type="project" value="TreeGrafter"/>
</dbReference>
<dbReference type="STRING" id="930990.A0A067MBV9"/>
<sequence length="897" mass="101462">MSAKTLSGTTLGANIELALLEPQLPPPCFNDESDVIIAKALEIASRGHRTMAVHPFHVAFALLYRAEDINGDISDIPPRPILEIPLFWVILSKMLRDPNDVGQALRGEIINLPDDQPESQEILGIGYTQGMVAVFRKAQLYQRSRGDKFIAPHHILRGLFDDAIIEEILGKLFLPKAKLIKIMEEFRPKKFKVLTHQSRPKYEILTMFADDLTELALEGKIDPVLCRDDEIYRLTCVLSRRVKNNAVLIGEPGVGKSAVIEGLALRIVDRENRDSVPRDLNGRIFRLDMGRLIAGTACHGVYEKRVEAILAEIERNEDNGDRIILFIDEFHLIITGKGIGGDGGIDAANLFKPLLARGKLHCVGATTSSEYDNCILKDGSLERRFAKIAIEEPTVAQAKTILRGVCDSYEQHHRVRIQDKALVAAAELAKRYLTTRRLPDSAIDLVDEACAFSKVNRETRPEDIDKLEWQKVKLNMDTHSLRREKDRDSRLRVMEAEKELADIDVQLASLSIKYGERKAKYKKLLDSERRIQGLKKKRDMYTNAAQIKNLRALNHELEEEERKYETAQTHLADCIRPEDIADVLSRWTSIPITKKYESRTMDILEEKVVGQPEAVEAVRNAIQMSRMDLANPSRPMASLLFVGPSGCGKTHLAKMVAASVFKAPNCLIEIEGSDYCDALTVPRLIGTPVTCTGFDQTGQLTEFVKRKPHCVVLVNEAEKMCMKIMSLFQHILDYGEITDGNRRVIDFRNCFIIFTSSLSTDDMPEAIDADGNLDEGIKRDFLIDTVFPLEFVNRLDDVIFFRDLGPNDLKRIMHMRLREITERMKERNVELFINDDAKQRLWRLVGKEEAYGARDLDRLLFKTLISPLSSALLHHDGEVARMNVSVDDLGVHVNVVE</sequence>
<evidence type="ECO:0008006" key="10">
    <source>
        <dbReference type="Google" id="ProtNLM"/>
    </source>
</evidence>
<dbReference type="InterPro" id="IPR018368">
    <property type="entry name" value="ClpA/B_CS1"/>
</dbReference>
<dbReference type="InterPro" id="IPR019489">
    <property type="entry name" value="Clp_ATPase_C"/>
</dbReference>
<organism evidence="8 9">
    <name type="scientific">Botryobasidium botryosum (strain FD-172 SS1)</name>
    <dbReference type="NCBI Taxonomy" id="930990"/>
    <lineage>
        <taxon>Eukaryota</taxon>
        <taxon>Fungi</taxon>
        <taxon>Dikarya</taxon>
        <taxon>Basidiomycota</taxon>
        <taxon>Agaricomycotina</taxon>
        <taxon>Agaricomycetes</taxon>
        <taxon>Cantharellales</taxon>
        <taxon>Botryobasidiaceae</taxon>
        <taxon>Botryobasidium</taxon>
    </lineage>
</organism>
<dbReference type="HOGENOM" id="CLU_005070_4_1_1"/>
<dbReference type="Pfam" id="PF07724">
    <property type="entry name" value="AAA_2"/>
    <property type="match status" value="1"/>
</dbReference>
<dbReference type="PANTHER" id="PTHR11638">
    <property type="entry name" value="ATP-DEPENDENT CLP PROTEASE"/>
    <property type="match status" value="1"/>
</dbReference>
<accession>A0A067MBV9</accession>
<dbReference type="PANTHER" id="PTHR11638:SF18">
    <property type="entry name" value="HEAT SHOCK PROTEIN 104"/>
    <property type="match status" value="1"/>
</dbReference>
<keyword evidence="4" id="KW-0143">Chaperone</keyword>
<keyword evidence="1" id="KW-0677">Repeat</keyword>